<gene>
    <name evidence="1" type="ORF">MtrunA17_Chr4g0026131</name>
</gene>
<dbReference type="Gramene" id="rna22780">
    <property type="protein sequence ID" value="RHN60467.1"/>
    <property type="gene ID" value="gene22780"/>
</dbReference>
<dbReference type="Proteomes" id="UP000265566">
    <property type="component" value="Chromosome 4"/>
</dbReference>
<proteinExistence type="predicted"/>
<protein>
    <submittedName>
        <fullName evidence="1">Uncharacterized protein</fullName>
    </submittedName>
</protein>
<name>A0A396ICA7_MEDTR</name>
<dbReference type="EMBL" id="PSQE01000004">
    <property type="protein sequence ID" value="RHN60467.1"/>
    <property type="molecule type" value="Genomic_DNA"/>
</dbReference>
<comment type="caution">
    <text evidence="1">The sequence shown here is derived from an EMBL/GenBank/DDBJ whole genome shotgun (WGS) entry which is preliminary data.</text>
</comment>
<evidence type="ECO:0000313" key="2">
    <source>
        <dbReference type="Proteomes" id="UP000265566"/>
    </source>
</evidence>
<organism evidence="1 2">
    <name type="scientific">Medicago truncatula</name>
    <name type="common">Barrel medic</name>
    <name type="synonym">Medicago tribuloides</name>
    <dbReference type="NCBI Taxonomy" id="3880"/>
    <lineage>
        <taxon>Eukaryota</taxon>
        <taxon>Viridiplantae</taxon>
        <taxon>Streptophyta</taxon>
        <taxon>Embryophyta</taxon>
        <taxon>Tracheophyta</taxon>
        <taxon>Spermatophyta</taxon>
        <taxon>Magnoliopsida</taxon>
        <taxon>eudicotyledons</taxon>
        <taxon>Gunneridae</taxon>
        <taxon>Pentapetalae</taxon>
        <taxon>rosids</taxon>
        <taxon>fabids</taxon>
        <taxon>Fabales</taxon>
        <taxon>Fabaceae</taxon>
        <taxon>Papilionoideae</taxon>
        <taxon>50 kb inversion clade</taxon>
        <taxon>NPAAA clade</taxon>
        <taxon>Hologalegina</taxon>
        <taxon>IRL clade</taxon>
        <taxon>Trifolieae</taxon>
        <taxon>Medicago</taxon>
    </lineage>
</organism>
<accession>A0A396ICA7</accession>
<dbReference type="AlphaFoldDB" id="A0A396ICA7"/>
<sequence length="87" mass="10501">MLHKSGRGDIIDEEDDEVDGERGKHYMLSCYTRVVEETQLMRKMMKWMENEGNITWWMFFIMLCFLKDYSSTLNDSSSYFVQIFQSF</sequence>
<reference evidence="2" key="1">
    <citation type="journal article" date="2018" name="Nat. Plants">
        <title>Whole-genome landscape of Medicago truncatula symbiotic genes.</title>
        <authorList>
            <person name="Pecrix Y."/>
            <person name="Staton S.E."/>
            <person name="Sallet E."/>
            <person name="Lelandais-Briere C."/>
            <person name="Moreau S."/>
            <person name="Carrere S."/>
            <person name="Blein T."/>
            <person name="Jardinaud M.F."/>
            <person name="Latrasse D."/>
            <person name="Zouine M."/>
            <person name="Zahm M."/>
            <person name="Kreplak J."/>
            <person name="Mayjonade B."/>
            <person name="Satge C."/>
            <person name="Perez M."/>
            <person name="Cauet S."/>
            <person name="Marande W."/>
            <person name="Chantry-Darmon C."/>
            <person name="Lopez-Roques C."/>
            <person name="Bouchez O."/>
            <person name="Berard A."/>
            <person name="Debelle F."/>
            <person name="Munos S."/>
            <person name="Bendahmane A."/>
            <person name="Berges H."/>
            <person name="Niebel A."/>
            <person name="Buitink J."/>
            <person name="Frugier F."/>
            <person name="Benhamed M."/>
            <person name="Crespi M."/>
            <person name="Gouzy J."/>
            <person name="Gamas P."/>
        </authorList>
    </citation>
    <scope>NUCLEOTIDE SEQUENCE [LARGE SCALE GENOMIC DNA]</scope>
    <source>
        <strain evidence="2">cv. Jemalong A17</strain>
    </source>
</reference>
<evidence type="ECO:0000313" key="1">
    <source>
        <dbReference type="EMBL" id="RHN60467.1"/>
    </source>
</evidence>